<reference evidence="16" key="1">
    <citation type="submission" date="2016-06" db="UniProtKB">
        <authorList>
            <consortium name="WormBaseParasite"/>
        </authorList>
    </citation>
    <scope>IDENTIFICATION</scope>
</reference>
<feature type="transmembrane region" description="Helical" evidence="12">
    <location>
        <begin position="182"/>
        <end position="201"/>
    </location>
</feature>
<evidence type="ECO:0000256" key="9">
    <source>
        <dbReference type="ARBA" id="ARBA00023224"/>
    </source>
</evidence>
<dbReference type="AlphaFoldDB" id="A0A183UGF8"/>
<dbReference type="CDD" id="cd15052">
    <property type="entry name" value="7tmA_5-HT2"/>
    <property type="match status" value="1"/>
</dbReference>
<dbReference type="GO" id="GO:0007210">
    <property type="term" value="P:serotonin receptor signaling pathway"/>
    <property type="evidence" value="ECO:0007669"/>
    <property type="project" value="TreeGrafter"/>
</dbReference>
<organism evidence="15 16">
    <name type="scientific">Toxocara canis</name>
    <name type="common">Canine roundworm</name>
    <dbReference type="NCBI Taxonomy" id="6265"/>
    <lineage>
        <taxon>Eukaryota</taxon>
        <taxon>Metazoa</taxon>
        <taxon>Ecdysozoa</taxon>
        <taxon>Nematoda</taxon>
        <taxon>Chromadorea</taxon>
        <taxon>Rhabditida</taxon>
        <taxon>Spirurina</taxon>
        <taxon>Ascaridomorpha</taxon>
        <taxon>Ascaridoidea</taxon>
        <taxon>Toxocaridae</taxon>
        <taxon>Toxocara</taxon>
    </lineage>
</organism>
<dbReference type="GO" id="GO:0030594">
    <property type="term" value="F:neurotransmitter receptor activity"/>
    <property type="evidence" value="ECO:0007669"/>
    <property type="project" value="TreeGrafter"/>
</dbReference>
<dbReference type="FunFam" id="1.20.1070.10:FF:000523">
    <property type="entry name" value="5-hydroxytryptamine receptor 2B"/>
    <property type="match status" value="1"/>
</dbReference>
<dbReference type="WBParaSite" id="TCNE_0000757801-mRNA-1">
    <property type="protein sequence ID" value="TCNE_0000757801-mRNA-1"/>
    <property type="gene ID" value="TCNE_0000757801"/>
</dbReference>
<evidence type="ECO:0000256" key="8">
    <source>
        <dbReference type="ARBA" id="ARBA00023170"/>
    </source>
</evidence>
<evidence type="ECO:0000256" key="1">
    <source>
        <dbReference type="ARBA" id="ARBA00004651"/>
    </source>
</evidence>
<protein>
    <submittedName>
        <fullName evidence="16">G_PROTEIN_RECEP_F1_2 domain-containing protein</fullName>
    </submittedName>
</protein>
<proteinExistence type="inferred from homology"/>
<feature type="region of interest" description="Disordered" evidence="11">
    <location>
        <begin position="466"/>
        <end position="498"/>
    </location>
</feature>
<feature type="compositionally biased region" description="Basic and acidic residues" evidence="11">
    <location>
        <begin position="472"/>
        <end position="484"/>
    </location>
</feature>
<keyword evidence="5 10" id="KW-0297">G-protein coupled receptor</keyword>
<feature type="compositionally biased region" description="Basic and acidic residues" evidence="11">
    <location>
        <begin position="435"/>
        <end position="447"/>
    </location>
</feature>
<reference evidence="14 15" key="2">
    <citation type="submission" date="2018-11" db="EMBL/GenBank/DDBJ databases">
        <authorList>
            <consortium name="Pathogen Informatics"/>
        </authorList>
    </citation>
    <scope>NUCLEOTIDE SEQUENCE [LARGE SCALE GENOMIC DNA]</scope>
</reference>
<comment type="subcellular location">
    <subcellularLocation>
        <location evidence="1">Cell membrane</location>
        <topology evidence="1">Multi-pass membrane protein</topology>
    </subcellularLocation>
</comment>
<feature type="transmembrane region" description="Helical" evidence="12">
    <location>
        <begin position="139"/>
        <end position="162"/>
    </location>
</feature>
<feature type="transmembrane region" description="Helical" evidence="12">
    <location>
        <begin position="22"/>
        <end position="47"/>
    </location>
</feature>
<dbReference type="GO" id="GO:0004993">
    <property type="term" value="F:G protein-coupled serotonin receptor activity"/>
    <property type="evidence" value="ECO:0007669"/>
    <property type="project" value="TreeGrafter"/>
</dbReference>
<dbReference type="GO" id="GO:0030425">
    <property type="term" value="C:dendrite"/>
    <property type="evidence" value="ECO:0007669"/>
    <property type="project" value="TreeGrafter"/>
</dbReference>
<feature type="transmembrane region" description="Helical" evidence="12">
    <location>
        <begin position="328"/>
        <end position="352"/>
    </location>
</feature>
<accession>A0A183UGF8</accession>
<feature type="transmembrane region" description="Helical" evidence="12">
    <location>
        <begin position="59"/>
        <end position="81"/>
    </location>
</feature>
<dbReference type="SMART" id="SM01381">
    <property type="entry name" value="7TM_GPCR_Srsx"/>
    <property type="match status" value="1"/>
</dbReference>
<evidence type="ECO:0000256" key="10">
    <source>
        <dbReference type="RuleBase" id="RU000688"/>
    </source>
</evidence>
<dbReference type="SUPFAM" id="SSF81321">
    <property type="entry name" value="Family A G protein-coupled receptor-like"/>
    <property type="match status" value="1"/>
</dbReference>
<dbReference type="GO" id="GO:0051378">
    <property type="term" value="F:serotonin binding"/>
    <property type="evidence" value="ECO:0007669"/>
    <property type="project" value="TreeGrafter"/>
</dbReference>
<feature type="transmembrane region" description="Helical" evidence="12">
    <location>
        <begin position="358"/>
        <end position="378"/>
    </location>
</feature>
<keyword evidence="6 12" id="KW-0472">Membrane</keyword>
<dbReference type="GO" id="GO:0007268">
    <property type="term" value="P:chemical synaptic transmission"/>
    <property type="evidence" value="ECO:0007669"/>
    <property type="project" value="TreeGrafter"/>
</dbReference>
<evidence type="ECO:0000313" key="14">
    <source>
        <dbReference type="EMBL" id="VDM38899.1"/>
    </source>
</evidence>
<keyword evidence="9 10" id="KW-0807">Transducer</keyword>
<gene>
    <name evidence="14" type="ORF">TCNE_LOCUS7578</name>
</gene>
<dbReference type="InterPro" id="IPR017452">
    <property type="entry name" value="GPCR_Rhodpsn_7TM"/>
</dbReference>
<dbReference type="PROSITE" id="PS00237">
    <property type="entry name" value="G_PROTEIN_RECEP_F1_1"/>
    <property type="match status" value="1"/>
</dbReference>
<dbReference type="PRINTS" id="PR00237">
    <property type="entry name" value="GPCRRHODOPSN"/>
</dbReference>
<keyword evidence="7" id="KW-1015">Disulfide bond</keyword>
<dbReference type="Proteomes" id="UP000050794">
    <property type="component" value="Unassembled WGS sequence"/>
</dbReference>
<dbReference type="Pfam" id="PF00001">
    <property type="entry name" value="7tm_1"/>
    <property type="match status" value="1"/>
</dbReference>
<keyword evidence="8 10" id="KW-0675">Receptor</keyword>
<dbReference type="GO" id="GO:0005886">
    <property type="term" value="C:plasma membrane"/>
    <property type="evidence" value="ECO:0007669"/>
    <property type="project" value="UniProtKB-SubCell"/>
</dbReference>
<dbReference type="PANTHER" id="PTHR24247:SF228">
    <property type="entry name" value="5-HYDROXYTRYPTAMINE (SEROTONIN) RECEPTOR 2A, ISOFORM B"/>
    <property type="match status" value="1"/>
</dbReference>
<evidence type="ECO:0000256" key="2">
    <source>
        <dbReference type="ARBA" id="ARBA00022475"/>
    </source>
</evidence>
<keyword evidence="4 12" id="KW-1133">Transmembrane helix</keyword>
<dbReference type="Gene3D" id="1.20.1070.10">
    <property type="entry name" value="Rhodopsin 7-helix transmembrane proteins"/>
    <property type="match status" value="2"/>
</dbReference>
<comment type="similarity">
    <text evidence="10">Belongs to the G-protein coupled receptor 1 family.</text>
</comment>
<feature type="transmembrane region" description="Helical" evidence="12">
    <location>
        <begin position="87"/>
        <end position="118"/>
    </location>
</feature>
<evidence type="ECO:0000259" key="13">
    <source>
        <dbReference type="PROSITE" id="PS50262"/>
    </source>
</evidence>
<evidence type="ECO:0000313" key="16">
    <source>
        <dbReference type="WBParaSite" id="TCNE_0000757801-mRNA-1"/>
    </source>
</evidence>
<evidence type="ECO:0000313" key="15">
    <source>
        <dbReference type="Proteomes" id="UP000050794"/>
    </source>
</evidence>
<feature type="domain" description="G-protein coupled receptors family 1 profile" evidence="13">
    <location>
        <begin position="38"/>
        <end position="348"/>
    </location>
</feature>
<dbReference type="PANTHER" id="PTHR24247">
    <property type="entry name" value="5-HYDROXYTRYPTAMINE RECEPTOR"/>
    <property type="match status" value="1"/>
</dbReference>
<keyword evidence="3 10" id="KW-0812">Transmembrane</keyword>
<dbReference type="EMBL" id="UYWY01019710">
    <property type="protein sequence ID" value="VDM38899.1"/>
    <property type="molecule type" value="Genomic_DNA"/>
</dbReference>
<keyword evidence="2" id="KW-1003">Cell membrane</keyword>
<dbReference type="GO" id="GO:0007187">
    <property type="term" value="P:G protein-coupled receptor signaling pathway, coupled to cyclic nucleotide second messenger"/>
    <property type="evidence" value="ECO:0007669"/>
    <property type="project" value="TreeGrafter"/>
</dbReference>
<evidence type="ECO:0000256" key="6">
    <source>
        <dbReference type="ARBA" id="ARBA00023136"/>
    </source>
</evidence>
<evidence type="ECO:0000256" key="4">
    <source>
        <dbReference type="ARBA" id="ARBA00022989"/>
    </source>
</evidence>
<evidence type="ECO:0000256" key="7">
    <source>
        <dbReference type="ARBA" id="ARBA00023157"/>
    </source>
</evidence>
<name>A0A183UGF8_TOXCA</name>
<dbReference type="GO" id="GO:0045202">
    <property type="term" value="C:synapse"/>
    <property type="evidence" value="ECO:0007669"/>
    <property type="project" value="GOC"/>
</dbReference>
<evidence type="ECO:0000256" key="12">
    <source>
        <dbReference type="SAM" id="Phobius"/>
    </source>
</evidence>
<sequence>MSEWQFTHVSVQVASARYASNVLALLLLPMLCAIGLLGNLLVCMAIWFDRRLHNVTNYFLFSLALADLLVCSIVMPLSLLVEVRHGLWTWSFSVCLLYVYSDVFLCTASIVHMSMISLDRFLGISRPLKTRNQSHTMTAMKIIFVWLITVLISCPIAIAALIDPTNILQRNSCVISNRYYMVYGSTFAFLIPFVVMVVTYVKTTNLLKKQASQLSQRATSRSNGLRRTLPHRRFCQPTMLDGTLQKSSANVDTYCSLRTAAPSLLAEDELQLIAMATENKNKEQRGKLRRLRSRTSSAIYALACRLSRRSSLQTTSQELANERKATRVLAVVFGCFFVCWTPFFAANFAVGFCGERCAVPPGVASLFLWLGYVSRGFVKRFSALFDVNVCIHGARLVVRIFHATTHVFLVIPIHAALTGVLKMGDYWKNNANSKNRRESPTDRRPLDQTKTTSEARPLLWSKYCGQSTSEDNTERDCAQKRQPEAIHNATLPPHNDYYDDDEAAVTSSDHYKYLTAKKRSELSFGSEILSRNNN</sequence>
<feature type="region of interest" description="Disordered" evidence="11">
    <location>
        <begin position="431"/>
        <end position="451"/>
    </location>
</feature>
<evidence type="ECO:0000256" key="3">
    <source>
        <dbReference type="ARBA" id="ARBA00022692"/>
    </source>
</evidence>
<dbReference type="InterPro" id="IPR000276">
    <property type="entry name" value="GPCR_Rhodpsn"/>
</dbReference>
<keyword evidence="15" id="KW-1185">Reference proteome</keyword>
<dbReference type="PROSITE" id="PS50262">
    <property type="entry name" value="G_PROTEIN_RECEP_F1_2"/>
    <property type="match status" value="1"/>
</dbReference>
<evidence type="ECO:0000256" key="11">
    <source>
        <dbReference type="SAM" id="MobiDB-lite"/>
    </source>
</evidence>
<evidence type="ECO:0000256" key="5">
    <source>
        <dbReference type="ARBA" id="ARBA00023040"/>
    </source>
</evidence>